<dbReference type="Gene3D" id="3.90.76.10">
    <property type="entry name" value="Dipeptide-binding Protein, Domain 1"/>
    <property type="match status" value="1"/>
</dbReference>
<dbReference type="OrthoDB" id="9796817at2"/>
<dbReference type="InterPro" id="IPR000914">
    <property type="entry name" value="SBP_5_dom"/>
</dbReference>
<dbReference type="InterPro" id="IPR039424">
    <property type="entry name" value="SBP_5"/>
</dbReference>
<dbReference type="InterPro" id="IPR030678">
    <property type="entry name" value="Peptide/Ni-bd"/>
</dbReference>
<dbReference type="Pfam" id="PF00496">
    <property type="entry name" value="SBP_bac_5"/>
    <property type="match status" value="1"/>
</dbReference>
<accession>A0A2V3W111</accession>
<dbReference type="PIRSF" id="PIRSF002741">
    <property type="entry name" value="MppA"/>
    <property type="match status" value="1"/>
</dbReference>
<feature type="domain" description="Solute-binding protein family 5" evidence="6">
    <location>
        <begin position="99"/>
        <end position="507"/>
    </location>
</feature>
<evidence type="ECO:0000313" key="7">
    <source>
        <dbReference type="EMBL" id="PXW87977.1"/>
    </source>
</evidence>
<dbReference type="GO" id="GO:0015833">
    <property type="term" value="P:peptide transport"/>
    <property type="evidence" value="ECO:0007669"/>
    <property type="project" value="TreeGrafter"/>
</dbReference>
<sequence length="600" mass="67884">MFKRKYLVALLALLFTLFMLAACGGGADDTSKDDGDADTTEDSGDSEAAGEPQKGGTLTGAMHTAPTGQFNPLFYEEAYEANILDFTHEALFAQNNDLEFEPSIAKEWEVNDDHTELVVKMEEGIKWHDGEDLTAHDVVFTYQSIADPDYVNAGGIRTYYADQLVSYEAYNSGETDEFEGVVAEDDYTVVFKFAEPNVTPEYLASFNIIPKHIFEDIPVKDMPEAEESLQAGKVIGSGPFKFTEMVEREQYVLEKFEDYWQGEPNLDKIVWKVVDQSVMVSLLETGEVNFIAEPSSIAPADYETLAGYEHLEIMEIPDFGYQLLGFKQNHRTAEDVEAGEINPDNWVPNENIPKEVRQAIAYAVDRQALIGTGPGEGLLHGHGSIINSPIALQFWAYDEDAAIPYEHDPDKAAEILDEAGYKMGDDGFRTDPDGNEWVVNLNYPLGNELRERAAPIIQEFLENVGIKVDLRQPKEMSVYIEDLTDDNSDWDMYMLGWSLGSGDPDPLGLWGTKDAYNYGRWNNEESEKLLREAIQAPEAFEQDYRAEKYSEWTHLFSDDLPALILFAQNKIWVYDKNLHGLDTRPYKFNNNAHLWWLEQE</sequence>
<dbReference type="RefSeq" id="WP_110394803.1">
    <property type="nucleotide sequence ID" value="NZ_JADIJL010000007.1"/>
</dbReference>
<feature type="region of interest" description="Disordered" evidence="4">
    <location>
        <begin position="28"/>
        <end position="62"/>
    </location>
</feature>
<feature type="signal peptide" evidence="5">
    <location>
        <begin position="1"/>
        <end position="21"/>
    </location>
</feature>
<reference evidence="7 8" key="1">
    <citation type="submission" date="2018-05" db="EMBL/GenBank/DDBJ databases">
        <title>Genomic Encyclopedia of Type Strains, Phase IV (KMG-IV): sequencing the most valuable type-strain genomes for metagenomic binning, comparative biology and taxonomic classification.</title>
        <authorList>
            <person name="Goeker M."/>
        </authorList>
    </citation>
    <scope>NUCLEOTIDE SEQUENCE [LARGE SCALE GENOMIC DNA]</scope>
    <source>
        <strain evidence="7 8">DSM 28556</strain>
    </source>
</reference>
<protein>
    <submittedName>
        <fullName evidence="7">Peptide/nickel transport system substrate-binding protein</fullName>
    </submittedName>
</protein>
<keyword evidence="2" id="KW-0813">Transport</keyword>
<keyword evidence="3 5" id="KW-0732">Signal</keyword>
<dbReference type="Gene3D" id="3.10.105.10">
    <property type="entry name" value="Dipeptide-binding Protein, Domain 3"/>
    <property type="match status" value="1"/>
</dbReference>
<dbReference type="Proteomes" id="UP000247978">
    <property type="component" value="Unassembled WGS sequence"/>
</dbReference>
<organism evidence="7 8">
    <name type="scientific">Pseudogracilibacillus auburnensis</name>
    <dbReference type="NCBI Taxonomy" id="1494959"/>
    <lineage>
        <taxon>Bacteria</taxon>
        <taxon>Bacillati</taxon>
        <taxon>Bacillota</taxon>
        <taxon>Bacilli</taxon>
        <taxon>Bacillales</taxon>
        <taxon>Bacillaceae</taxon>
        <taxon>Pseudogracilibacillus</taxon>
    </lineage>
</organism>
<name>A0A2V3W111_9BACI</name>
<feature type="compositionally biased region" description="Acidic residues" evidence="4">
    <location>
        <begin position="35"/>
        <end position="45"/>
    </location>
</feature>
<comment type="caution">
    <text evidence="7">The sequence shown here is derived from an EMBL/GenBank/DDBJ whole genome shotgun (WGS) entry which is preliminary data.</text>
</comment>
<dbReference type="PANTHER" id="PTHR30290:SF9">
    <property type="entry name" value="OLIGOPEPTIDE-BINDING PROTEIN APPA"/>
    <property type="match status" value="1"/>
</dbReference>
<gene>
    <name evidence="7" type="ORF">DFR56_104128</name>
</gene>
<evidence type="ECO:0000256" key="1">
    <source>
        <dbReference type="ARBA" id="ARBA00005695"/>
    </source>
</evidence>
<proteinExistence type="inferred from homology"/>
<dbReference type="PROSITE" id="PS51257">
    <property type="entry name" value="PROKAR_LIPOPROTEIN"/>
    <property type="match status" value="1"/>
</dbReference>
<evidence type="ECO:0000259" key="6">
    <source>
        <dbReference type="Pfam" id="PF00496"/>
    </source>
</evidence>
<evidence type="ECO:0000313" key="8">
    <source>
        <dbReference type="Proteomes" id="UP000247978"/>
    </source>
</evidence>
<dbReference type="Gene3D" id="3.40.190.10">
    <property type="entry name" value="Periplasmic binding protein-like II"/>
    <property type="match status" value="1"/>
</dbReference>
<comment type="similarity">
    <text evidence="1">Belongs to the bacterial solute-binding protein 5 family.</text>
</comment>
<dbReference type="AlphaFoldDB" id="A0A2V3W111"/>
<dbReference type="GO" id="GO:0043190">
    <property type="term" value="C:ATP-binding cassette (ABC) transporter complex"/>
    <property type="evidence" value="ECO:0007669"/>
    <property type="project" value="InterPro"/>
</dbReference>
<evidence type="ECO:0000256" key="4">
    <source>
        <dbReference type="SAM" id="MobiDB-lite"/>
    </source>
</evidence>
<feature type="chain" id="PRO_5038917247" evidence="5">
    <location>
        <begin position="22"/>
        <end position="600"/>
    </location>
</feature>
<evidence type="ECO:0000256" key="3">
    <source>
        <dbReference type="ARBA" id="ARBA00022729"/>
    </source>
</evidence>
<evidence type="ECO:0000256" key="5">
    <source>
        <dbReference type="SAM" id="SignalP"/>
    </source>
</evidence>
<dbReference type="GO" id="GO:1904680">
    <property type="term" value="F:peptide transmembrane transporter activity"/>
    <property type="evidence" value="ECO:0007669"/>
    <property type="project" value="TreeGrafter"/>
</dbReference>
<keyword evidence="8" id="KW-1185">Reference proteome</keyword>
<dbReference type="SUPFAM" id="SSF53850">
    <property type="entry name" value="Periplasmic binding protein-like II"/>
    <property type="match status" value="1"/>
</dbReference>
<dbReference type="EMBL" id="QJJQ01000004">
    <property type="protein sequence ID" value="PXW87977.1"/>
    <property type="molecule type" value="Genomic_DNA"/>
</dbReference>
<dbReference type="PANTHER" id="PTHR30290">
    <property type="entry name" value="PERIPLASMIC BINDING COMPONENT OF ABC TRANSPORTER"/>
    <property type="match status" value="1"/>
</dbReference>
<dbReference type="GO" id="GO:0042597">
    <property type="term" value="C:periplasmic space"/>
    <property type="evidence" value="ECO:0007669"/>
    <property type="project" value="UniProtKB-ARBA"/>
</dbReference>
<evidence type="ECO:0000256" key="2">
    <source>
        <dbReference type="ARBA" id="ARBA00022448"/>
    </source>
</evidence>